<dbReference type="AlphaFoldDB" id="M4BNC4"/>
<reference evidence="1" key="2">
    <citation type="submission" date="2015-06" db="UniProtKB">
        <authorList>
            <consortium name="EnsemblProtists"/>
        </authorList>
    </citation>
    <scope>IDENTIFICATION</scope>
    <source>
        <strain evidence="1">Emoy2</strain>
    </source>
</reference>
<dbReference type="HOGENOM" id="CLU_2488209_0_0_1"/>
<reference evidence="2" key="1">
    <citation type="journal article" date="2010" name="Science">
        <title>Signatures of adaptation to obligate biotrophy in the Hyaloperonospora arabidopsidis genome.</title>
        <authorList>
            <person name="Baxter L."/>
            <person name="Tripathy S."/>
            <person name="Ishaque N."/>
            <person name="Boot N."/>
            <person name="Cabral A."/>
            <person name="Kemen E."/>
            <person name="Thines M."/>
            <person name="Ah-Fong A."/>
            <person name="Anderson R."/>
            <person name="Badejoko W."/>
            <person name="Bittner-Eddy P."/>
            <person name="Boore J.L."/>
            <person name="Chibucos M.C."/>
            <person name="Coates M."/>
            <person name="Dehal P."/>
            <person name="Delehaunty K."/>
            <person name="Dong S."/>
            <person name="Downton P."/>
            <person name="Dumas B."/>
            <person name="Fabro G."/>
            <person name="Fronick C."/>
            <person name="Fuerstenberg S.I."/>
            <person name="Fulton L."/>
            <person name="Gaulin E."/>
            <person name="Govers F."/>
            <person name="Hughes L."/>
            <person name="Humphray S."/>
            <person name="Jiang R.H."/>
            <person name="Judelson H."/>
            <person name="Kamoun S."/>
            <person name="Kyung K."/>
            <person name="Meijer H."/>
            <person name="Minx P."/>
            <person name="Morris P."/>
            <person name="Nelson J."/>
            <person name="Phuntumart V."/>
            <person name="Qutob D."/>
            <person name="Rehmany A."/>
            <person name="Rougon-Cardoso A."/>
            <person name="Ryden P."/>
            <person name="Torto-Alalibo T."/>
            <person name="Studholme D."/>
            <person name="Wang Y."/>
            <person name="Win J."/>
            <person name="Wood J."/>
            <person name="Clifton S.W."/>
            <person name="Rogers J."/>
            <person name="Van den Ackerveken G."/>
            <person name="Jones J.D."/>
            <person name="McDowell J.M."/>
            <person name="Beynon J."/>
            <person name="Tyler B.M."/>
        </authorList>
    </citation>
    <scope>NUCLEOTIDE SEQUENCE [LARGE SCALE GENOMIC DNA]</scope>
    <source>
        <strain evidence="2">Emoy2</strain>
    </source>
</reference>
<evidence type="ECO:0000313" key="2">
    <source>
        <dbReference type="Proteomes" id="UP000011713"/>
    </source>
</evidence>
<dbReference type="InParanoid" id="M4BNC4"/>
<dbReference type="VEuPathDB" id="FungiDB:HpaG807912"/>
<accession>M4BNC4</accession>
<name>M4BNC4_HYAAE</name>
<proteinExistence type="predicted"/>
<keyword evidence="2" id="KW-1185">Reference proteome</keyword>
<organism evidence="1 2">
    <name type="scientific">Hyaloperonospora arabidopsidis (strain Emoy2)</name>
    <name type="common">Downy mildew agent</name>
    <name type="synonym">Peronospora arabidopsidis</name>
    <dbReference type="NCBI Taxonomy" id="559515"/>
    <lineage>
        <taxon>Eukaryota</taxon>
        <taxon>Sar</taxon>
        <taxon>Stramenopiles</taxon>
        <taxon>Oomycota</taxon>
        <taxon>Peronosporomycetes</taxon>
        <taxon>Peronosporales</taxon>
        <taxon>Peronosporaceae</taxon>
        <taxon>Hyaloperonospora</taxon>
    </lineage>
</organism>
<dbReference type="Proteomes" id="UP000011713">
    <property type="component" value="Unassembled WGS sequence"/>
</dbReference>
<sequence length="87" mass="10361">MAQVPQPTLPQHYYRKRNVNASSLIEEHCVSKIVAKKILDLVNMYVYNSRRRLLPKWKYIDFHACTECSFDISNVFERYSKIHDIIS</sequence>
<protein>
    <submittedName>
        <fullName evidence="1">Uncharacterized protein</fullName>
    </submittedName>
</protein>
<dbReference type="EMBL" id="JH598455">
    <property type="status" value="NOT_ANNOTATED_CDS"/>
    <property type="molecule type" value="Genomic_DNA"/>
</dbReference>
<dbReference type="EnsemblProtists" id="HpaT807912">
    <property type="protein sequence ID" value="HpaP807912"/>
    <property type="gene ID" value="HpaG807912"/>
</dbReference>
<evidence type="ECO:0000313" key="1">
    <source>
        <dbReference type="EnsemblProtists" id="HpaP807912"/>
    </source>
</evidence>